<proteinExistence type="predicted"/>
<reference evidence="1 2" key="1">
    <citation type="submission" date="2020-08" db="EMBL/GenBank/DDBJ databases">
        <title>Genomic Encyclopedia of Type Strains, Phase IV (KMG-IV): sequencing the most valuable type-strain genomes for metagenomic binning, comparative biology and taxonomic classification.</title>
        <authorList>
            <person name="Goeker M."/>
        </authorList>
    </citation>
    <scope>NUCLEOTIDE SEQUENCE [LARGE SCALE GENOMIC DNA]</scope>
    <source>
        <strain evidence="1 2">DSM 26718</strain>
    </source>
</reference>
<comment type="caution">
    <text evidence="1">The sequence shown here is derived from an EMBL/GenBank/DDBJ whole genome shotgun (WGS) entry which is preliminary data.</text>
</comment>
<name>A0A7W9T3R4_9BACT</name>
<dbReference type="Proteomes" id="UP000532746">
    <property type="component" value="Unassembled WGS sequence"/>
</dbReference>
<keyword evidence="2" id="KW-1185">Reference proteome</keyword>
<gene>
    <name evidence="1" type="ORF">HNQ93_003120</name>
</gene>
<organism evidence="1 2">
    <name type="scientific">Hymenobacter luteus</name>
    <dbReference type="NCBI Taxonomy" id="1411122"/>
    <lineage>
        <taxon>Bacteria</taxon>
        <taxon>Pseudomonadati</taxon>
        <taxon>Bacteroidota</taxon>
        <taxon>Cytophagia</taxon>
        <taxon>Cytophagales</taxon>
        <taxon>Hymenobacteraceae</taxon>
        <taxon>Hymenobacter</taxon>
    </lineage>
</organism>
<sequence>MKSFAFGLLHQLVRRLRSPRYPNASDDSAPLFI</sequence>
<evidence type="ECO:0000313" key="1">
    <source>
        <dbReference type="EMBL" id="MBB6060254.1"/>
    </source>
</evidence>
<accession>A0A7W9T3R4</accession>
<protein>
    <submittedName>
        <fullName evidence="1">Uncharacterized protein</fullName>
    </submittedName>
</protein>
<dbReference type="AlphaFoldDB" id="A0A7W9T3R4"/>
<dbReference type="EMBL" id="JACHGG010000004">
    <property type="protein sequence ID" value="MBB6060254.1"/>
    <property type="molecule type" value="Genomic_DNA"/>
</dbReference>
<evidence type="ECO:0000313" key="2">
    <source>
        <dbReference type="Proteomes" id="UP000532746"/>
    </source>
</evidence>